<proteinExistence type="predicted"/>
<dbReference type="SMART" id="SM00470">
    <property type="entry name" value="ParB"/>
    <property type="match status" value="1"/>
</dbReference>
<evidence type="ECO:0000256" key="1">
    <source>
        <dbReference type="SAM" id="MobiDB-lite"/>
    </source>
</evidence>
<dbReference type="Pfam" id="PF02195">
    <property type="entry name" value="ParB_N"/>
    <property type="match status" value="1"/>
</dbReference>
<dbReference type="RefSeq" id="WP_097806311.1">
    <property type="nucleotide sequence ID" value="NZ_CBDIHF020000004.1"/>
</dbReference>
<dbReference type="InterPro" id="IPR003115">
    <property type="entry name" value="ParB_N"/>
</dbReference>
<evidence type="ECO:0000313" key="4">
    <source>
        <dbReference type="Proteomes" id="UP000220836"/>
    </source>
</evidence>
<dbReference type="Proteomes" id="UP000220836">
    <property type="component" value="Unassembled WGS sequence"/>
</dbReference>
<dbReference type="EMBL" id="FXYH01000018">
    <property type="protein sequence ID" value="SMX48604.1"/>
    <property type="molecule type" value="Genomic_DNA"/>
</dbReference>
<gene>
    <name evidence="3" type="ORF">PEV8663_03866</name>
</gene>
<feature type="domain" description="ParB-like N-terminal" evidence="2">
    <location>
        <begin position="78"/>
        <end position="181"/>
    </location>
</feature>
<dbReference type="InterPro" id="IPR036086">
    <property type="entry name" value="ParB/Sulfiredoxin_sf"/>
</dbReference>
<feature type="compositionally biased region" description="Basic and acidic residues" evidence="1">
    <location>
        <begin position="14"/>
        <end position="26"/>
    </location>
</feature>
<name>A0A238L0I5_9RHOB</name>
<feature type="region of interest" description="Disordered" evidence="1">
    <location>
        <begin position="1"/>
        <end position="31"/>
    </location>
</feature>
<accession>A0A238L0I5</accession>
<evidence type="ECO:0000313" key="3">
    <source>
        <dbReference type="EMBL" id="SMX48604.1"/>
    </source>
</evidence>
<protein>
    <recommendedName>
        <fullName evidence="2">ParB-like N-terminal domain-containing protein</fullName>
    </recommendedName>
</protein>
<dbReference type="OrthoDB" id="7812516at2"/>
<organism evidence="3 4">
    <name type="scientific">Pelagimonas varians</name>
    <dbReference type="NCBI Taxonomy" id="696760"/>
    <lineage>
        <taxon>Bacteria</taxon>
        <taxon>Pseudomonadati</taxon>
        <taxon>Pseudomonadota</taxon>
        <taxon>Alphaproteobacteria</taxon>
        <taxon>Rhodobacterales</taxon>
        <taxon>Roseobacteraceae</taxon>
        <taxon>Pelagimonas</taxon>
    </lineage>
</organism>
<feature type="region of interest" description="Disordered" evidence="1">
    <location>
        <begin position="301"/>
        <end position="322"/>
    </location>
</feature>
<dbReference type="Gene3D" id="3.90.1530.30">
    <property type="match status" value="1"/>
</dbReference>
<evidence type="ECO:0000259" key="2">
    <source>
        <dbReference type="SMART" id="SM00470"/>
    </source>
</evidence>
<sequence>MAKRRKLSAPSTEDLTRMEEEFRRETSSASAMAPIAQVAAEAARSVPVTDPDVRAENARNAVSAKVLRDSEAAGLLIREIPLEQINPEDMVRDRAMLAEDDMMELRTSIAANGLRLPIELYELAEPVGDCRFGILSGYRRFKAVSALLALTADAKYSTIKSLIRQPGSVPEAFAAMVEENEVRAGLSPFERGRISSLAVQMGVFASTEEAVNAMFSAASKAKRSKIRSFALIFEELGDLMAFPEALSEKQGLRLSAALRGGAEAALRDNLGSVIVEEAEAEWAVLEPQIAKFEDLSRDVKRGGRPAKKRVGSGATDGVKTSTGFSIRREEDSRGYLIRIGGRKVDHEMIDTLILELQRLLEAPK</sequence>
<dbReference type="SUPFAM" id="SSF110849">
    <property type="entry name" value="ParB/Sulfiredoxin"/>
    <property type="match status" value="1"/>
</dbReference>
<dbReference type="AlphaFoldDB" id="A0A238L0I5"/>
<keyword evidence="4" id="KW-1185">Reference proteome</keyword>
<reference evidence="3 4" key="1">
    <citation type="submission" date="2017-05" db="EMBL/GenBank/DDBJ databases">
        <authorList>
            <person name="Song R."/>
            <person name="Chenine A.L."/>
            <person name="Ruprecht R.M."/>
        </authorList>
    </citation>
    <scope>NUCLEOTIDE SEQUENCE [LARGE SCALE GENOMIC DNA]</scope>
    <source>
        <strain evidence="3 4">CECT 8663</strain>
    </source>
</reference>